<reference evidence="2 3" key="1">
    <citation type="submission" date="2014-04" db="EMBL/GenBank/DDBJ databases">
        <title>Evolutionary Origins and Diversification of the Mycorrhizal Mutualists.</title>
        <authorList>
            <consortium name="DOE Joint Genome Institute"/>
            <consortium name="Mycorrhizal Genomics Consortium"/>
            <person name="Kohler A."/>
            <person name="Kuo A."/>
            <person name="Nagy L.G."/>
            <person name="Floudas D."/>
            <person name="Copeland A."/>
            <person name="Barry K.W."/>
            <person name="Cichocki N."/>
            <person name="Veneault-Fourrey C."/>
            <person name="LaButti K."/>
            <person name="Lindquist E.A."/>
            <person name="Lipzen A."/>
            <person name="Lundell T."/>
            <person name="Morin E."/>
            <person name="Murat C."/>
            <person name="Riley R."/>
            <person name="Ohm R."/>
            <person name="Sun H."/>
            <person name="Tunlid A."/>
            <person name="Henrissat B."/>
            <person name="Grigoriev I.V."/>
            <person name="Hibbett D.S."/>
            <person name="Martin F."/>
        </authorList>
    </citation>
    <scope>NUCLEOTIDE SEQUENCE [LARGE SCALE GENOMIC DNA]</scope>
    <source>
        <strain evidence="2 3">Koide BX008</strain>
    </source>
</reference>
<keyword evidence="3" id="KW-1185">Reference proteome</keyword>
<dbReference type="InParanoid" id="A0A0C2SHN2"/>
<dbReference type="EMBL" id="KN818268">
    <property type="protein sequence ID" value="KIL62660.1"/>
    <property type="molecule type" value="Genomic_DNA"/>
</dbReference>
<evidence type="ECO:0000313" key="3">
    <source>
        <dbReference type="Proteomes" id="UP000054549"/>
    </source>
</evidence>
<dbReference type="OrthoDB" id="2610860at2759"/>
<proteinExistence type="predicted"/>
<gene>
    <name evidence="2" type="ORF">M378DRAFT_12720</name>
</gene>
<name>A0A0C2SHN2_AMAMK</name>
<organism evidence="2 3">
    <name type="scientific">Amanita muscaria (strain Koide BX008)</name>
    <dbReference type="NCBI Taxonomy" id="946122"/>
    <lineage>
        <taxon>Eukaryota</taxon>
        <taxon>Fungi</taxon>
        <taxon>Dikarya</taxon>
        <taxon>Basidiomycota</taxon>
        <taxon>Agaricomycotina</taxon>
        <taxon>Agaricomycetes</taxon>
        <taxon>Agaricomycetidae</taxon>
        <taxon>Agaricales</taxon>
        <taxon>Pluteineae</taxon>
        <taxon>Amanitaceae</taxon>
        <taxon>Amanita</taxon>
    </lineage>
</organism>
<sequence length="329" mass="37558">MSHANFQLPGLSAHPNGLASLNVTLAFAYSRRWNRRRLEHHTYAFWDKVLSYLIYDLEPYLFHIPQLMIHNPPAEHPDLSICTDPGANGDEYIPDFSIMGVRAMHRYKASSSENPRFPALENWDRLRIESAKPFVIAEVKRTAPRSTKDAKTFGENLDSLMHLAIEDTGSARFRGNHQLDEIILIAACGEWWSFKFATRKGMESKENSRIWNLVGSPDKDEDPEDDDDKVSYKPAQGERPASGPRVSASVQRYTDLRTAGVAVYNDDVEAAMPETDRWSKYILFGTKASNQRLFLIHRWLKEQQGEVHLTYAAKEAEESEESSDDELLI</sequence>
<accession>A0A0C2SHN2</accession>
<feature type="compositionally biased region" description="Acidic residues" evidence="1">
    <location>
        <begin position="219"/>
        <end position="228"/>
    </location>
</feature>
<evidence type="ECO:0000313" key="2">
    <source>
        <dbReference type="EMBL" id="KIL62660.1"/>
    </source>
</evidence>
<dbReference type="AlphaFoldDB" id="A0A0C2SHN2"/>
<dbReference type="Proteomes" id="UP000054549">
    <property type="component" value="Unassembled WGS sequence"/>
</dbReference>
<evidence type="ECO:0000256" key="1">
    <source>
        <dbReference type="SAM" id="MobiDB-lite"/>
    </source>
</evidence>
<feature type="region of interest" description="Disordered" evidence="1">
    <location>
        <begin position="209"/>
        <end position="248"/>
    </location>
</feature>
<protein>
    <submittedName>
        <fullName evidence="2">Uncharacterized protein</fullName>
    </submittedName>
</protein>
<dbReference type="HOGENOM" id="CLU_704202_0_0_1"/>